<feature type="compositionally biased region" description="Low complexity" evidence="1">
    <location>
        <begin position="21"/>
        <end position="33"/>
    </location>
</feature>
<dbReference type="EMBL" id="CP017558">
    <property type="protein sequence ID" value="AOW06965.1"/>
    <property type="molecule type" value="Genomic_DNA"/>
</dbReference>
<dbReference type="RefSeq" id="XP_068139424.1">
    <property type="nucleotide sequence ID" value="XM_068283323.1"/>
</dbReference>
<protein>
    <submittedName>
        <fullName evidence="2">Uncharacterized protein</fullName>
    </submittedName>
</protein>
<feature type="region of interest" description="Disordered" evidence="1">
    <location>
        <begin position="21"/>
        <end position="66"/>
    </location>
</feature>
<evidence type="ECO:0000313" key="2">
    <source>
        <dbReference type="EMBL" id="AOW06965.1"/>
    </source>
</evidence>
<evidence type="ECO:0000313" key="3">
    <source>
        <dbReference type="Proteomes" id="UP000182444"/>
    </source>
</evidence>
<dbReference type="Proteomes" id="UP000182444">
    <property type="component" value="Chromosome 1F"/>
</dbReference>
<evidence type="ECO:0000256" key="1">
    <source>
        <dbReference type="SAM" id="MobiDB-lite"/>
    </source>
</evidence>
<gene>
    <name evidence="2" type="ORF">YALI1_F14443g</name>
</gene>
<feature type="region of interest" description="Disordered" evidence="1">
    <location>
        <begin position="161"/>
        <end position="203"/>
    </location>
</feature>
<feature type="compositionally biased region" description="Polar residues" evidence="1">
    <location>
        <begin position="48"/>
        <end position="66"/>
    </location>
</feature>
<reference evidence="2 3" key="1">
    <citation type="journal article" date="2016" name="PLoS ONE">
        <title>Sequence Assembly of Yarrowia lipolytica Strain W29/CLIB89 Shows Transposable Element Diversity.</title>
        <authorList>
            <person name="Magnan C."/>
            <person name="Yu J."/>
            <person name="Chang I."/>
            <person name="Jahn E."/>
            <person name="Kanomata Y."/>
            <person name="Wu J."/>
            <person name="Zeller M."/>
            <person name="Oakes M."/>
            <person name="Baldi P."/>
            <person name="Sandmeyer S."/>
        </authorList>
    </citation>
    <scope>NUCLEOTIDE SEQUENCE [LARGE SCALE GENOMIC DNA]</scope>
    <source>
        <strain evidence="3">CLIB89(W29)</strain>
    </source>
</reference>
<dbReference type="VEuPathDB" id="FungiDB:YALI1_F14443g"/>
<dbReference type="PROSITE" id="PS51257">
    <property type="entry name" value="PROKAR_LIPOPROTEIN"/>
    <property type="match status" value="1"/>
</dbReference>
<dbReference type="VEuPathDB" id="FungiDB:YALI0_F10824g"/>
<dbReference type="AlphaFoldDB" id="A0A1D8NMV0"/>
<proteinExistence type="predicted"/>
<dbReference type="GeneID" id="2908895"/>
<accession>A0A1D8NMV0</accession>
<organism evidence="2 3">
    <name type="scientific">Yarrowia lipolytica</name>
    <name type="common">Candida lipolytica</name>
    <dbReference type="NCBI Taxonomy" id="4952"/>
    <lineage>
        <taxon>Eukaryota</taxon>
        <taxon>Fungi</taxon>
        <taxon>Dikarya</taxon>
        <taxon>Ascomycota</taxon>
        <taxon>Saccharomycotina</taxon>
        <taxon>Dipodascomycetes</taxon>
        <taxon>Dipodascales</taxon>
        <taxon>Dipodascales incertae sedis</taxon>
        <taxon>Yarrowia</taxon>
    </lineage>
</organism>
<sequence>MGPLPRRRAWTSQSLVTISLTSSCPNPSSSPTLISQNPSRSENELATRSDGLSDTPTALTTESRAKTTSKGQLFPKLQYVYDDYTLGFFDKANILKKLTNLESNQYTSFTGKLLENMYNIVFSKIPKDIVLFFQFRAQIISKESKYCNSFQLEIFDKPGNSGGRKGDKSTLESCLEGGSSDSGAPGGKGKWWESGSPKLPRLL</sequence>
<name>A0A1D8NMV0_YARLL</name>